<evidence type="ECO:0000313" key="3">
    <source>
        <dbReference type="Proteomes" id="UP001470230"/>
    </source>
</evidence>
<proteinExistence type="predicted"/>
<comment type="caution">
    <text evidence="2">The sequence shown here is derived from an EMBL/GenBank/DDBJ whole genome shotgun (WGS) entry which is preliminary data.</text>
</comment>
<dbReference type="InterPro" id="IPR008979">
    <property type="entry name" value="Galactose-bd-like_sf"/>
</dbReference>
<dbReference type="Pfam" id="PF00754">
    <property type="entry name" value="F5_F8_type_C"/>
    <property type="match status" value="1"/>
</dbReference>
<protein>
    <recommendedName>
        <fullName evidence="1">F5/8 type C domain-containing protein</fullName>
    </recommendedName>
</protein>
<dbReference type="Proteomes" id="UP001470230">
    <property type="component" value="Unassembled WGS sequence"/>
</dbReference>
<name>A0ABR2HMB2_9EUKA</name>
<reference evidence="2 3" key="1">
    <citation type="submission" date="2024-04" db="EMBL/GenBank/DDBJ databases">
        <title>Tritrichomonas musculus Genome.</title>
        <authorList>
            <person name="Alves-Ferreira E."/>
            <person name="Grigg M."/>
            <person name="Lorenzi H."/>
            <person name="Galac M."/>
        </authorList>
    </citation>
    <scope>NUCLEOTIDE SEQUENCE [LARGE SCALE GENOMIC DNA]</scope>
    <source>
        <strain evidence="2 3">EAF2021</strain>
    </source>
</reference>
<keyword evidence="3" id="KW-1185">Reference proteome</keyword>
<evidence type="ECO:0000313" key="2">
    <source>
        <dbReference type="EMBL" id="KAK8849295.1"/>
    </source>
</evidence>
<evidence type="ECO:0000259" key="1">
    <source>
        <dbReference type="Pfam" id="PF00754"/>
    </source>
</evidence>
<accession>A0ABR2HMB2</accession>
<dbReference type="SUPFAM" id="SSF49785">
    <property type="entry name" value="Galactose-binding domain-like"/>
    <property type="match status" value="1"/>
</dbReference>
<dbReference type="InterPro" id="IPR000421">
    <property type="entry name" value="FA58C"/>
</dbReference>
<sequence length="452" mass="53642">MESKDFEFGLSINNLRNIPFHMYTNDFTFHVNNKSYKTNRFVADLLSPYICRLHFSDQSINEYTIKYKPLEQTNDDDDSFQQFLKLATFEKVKINTKLQQRFRDYFKLLGNVEDFFNIQPGYFNDLTEDNAIDRLLALTNFYNETSIQLSFEDNQNIDKIIDFISGHFDSFDKEKLKQFDTPILERIVGNQKIKLKEEDSLLKFILNLYQKDERAAPLFQYVIFRNVSEDGLREFIEKFDIENIDHEIWRSICEQILHSKQSKLKVEGRYEKCFTSFEYEEGKELNGILHYLVNKTGGNIHDNGTVEITSNSISGDNHPKNLVDYQNEKNRYHSLDDGKAFICFDFKEKTVNLTSYQIKSNWNGDGSFNPKNWVIEVSNDGKEYKEIDRHDNDLSLNKMSVVSTYKVQKQSSVFYRFIRFRQTGEGTYRNDNRFWFVSIEFYGRLDFQDNSK</sequence>
<dbReference type="Gene3D" id="2.60.120.260">
    <property type="entry name" value="Galactose-binding domain-like"/>
    <property type="match status" value="1"/>
</dbReference>
<gene>
    <name evidence="2" type="ORF">M9Y10_018664</name>
</gene>
<organism evidence="2 3">
    <name type="scientific">Tritrichomonas musculus</name>
    <dbReference type="NCBI Taxonomy" id="1915356"/>
    <lineage>
        <taxon>Eukaryota</taxon>
        <taxon>Metamonada</taxon>
        <taxon>Parabasalia</taxon>
        <taxon>Tritrichomonadida</taxon>
        <taxon>Tritrichomonadidae</taxon>
        <taxon>Tritrichomonas</taxon>
    </lineage>
</organism>
<feature type="domain" description="F5/8 type C" evidence="1">
    <location>
        <begin position="308"/>
        <end position="427"/>
    </location>
</feature>
<dbReference type="EMBL" id="JAPFFF010000026">
    <property type="protein sequence ID" value="KAK8849295.1"/>
    <property type="molecule type" value="Genomic_DNA"/>
</dbReference>